<dbReference type="Gramene" id="LPERR03G00410.1">
    <property type="protein sequence ID" value="LPERR03G00410.1"/>
    <property type="gene ID" value="LPERR03G00410"/>
</dbReference>
<sequence>MAKYEAALLLLQLDQSLASRTVVIFIYLFAASVTSSPDEPVTEAYSIMGFPLWWSTRRSGRLDCLCKTCYHQFDLPHPFIRKTFACGHDKVERVCEMCYFSSEVLHPFPGEFTYGYREYKYRYH</sequence>
<dbReference type="Proteomes" id="UP000032180">
    <property type="component" value="Chromosome 3"/>
</dbReference>
<dbReference type="EnsemblPlants" id="LPERR03G00410.1">
    <property type="protein sequence ID" value="LPERR03G00410.1"/>
    <property type="gene ID" value="LPERR03G00410"/>
</dbReference>
<organism evidence="1 2">
    <name type="scientific">Leersia perrieri</name>
    <dbReference type="NCBI Taxonomy" id="77586"/>
    <lineage>
        <taxon>Eukaryota</taxon>
        <taxon>Viridiplantae</taxon>
        <taxon>Streptophyta</taxon>
        <taxon>Embryophyta</taxon>
        <taxon>Tracheophyta</taxon>
        <taxon>Spermatophyta</taxon>
        <taxon>Magnoliopsida</taxon>
        <taxon>Liliopsida</taxon>
        <taxon>Poales</taxon>
        <taxon>Poaceae</taxon>
        <taxon>BOP clade</taxon>
        <taxon>Oryzoideae</taxon>
        <taxon>Oryzeae</taxon>
        <taxon>Oryzinae</taxon>
        <taxon>Leersia</taxon>
    </lineage>
</organism>
<protein>
    <submittedName>
        <fullName evidence="1">Uncharacterized protein</fullName>
    </submittedName>
</protein>
<dbReference type="AlphaFoldDB" id="A0A0D9VNB9"/>
<accession>A0A0D9VNB9</accession>
<proteinExistence type="predicted"/>
<name>A0A0D9VNB9_9ORYZ</name>
<reference evidence="2" key="2">
    <citation type="submission" date="2013-12" db="EMBL/GenBank/DDBJ databases">
        <authorList>
            <person name="Yu Y."/>
            <person name="Lee S."/>
            <person name="de Baynast K."/>
            <person name="Wissotski M."/>
            <person name="Liu L."/>
            <person name="Talag J."/>
            <person name="Goicoechea J."/>
            <person name="Angelova A."/>
            <person name="Jetty R."/>
            <person name="Kudrna D."/>
            <person name="Golser W."/>
            <person name="Rivera L."/>
            <person name="Zhang J."/>
            <person name="Wing R."/>
        </authorList>
    </citation>
    <scope>NUCLEOTIDE SEQUENCE</scope>
</reference>
<keyword evidence="2" id="KW-1185">Reference proteome</keyword>
<reference evidence="1" key="3">
    <citation type="submission" date="2015-04" db="UniProtKB">
        <authorList>
            <consortium name="EnsemblPlants"/>
        </authorList>
    </citation>
    <scope>IDENTIFICATION</scope>
</reference>
<evidence type="ECO:0000313" key="1">
    <source>
        <dbReference type="EnsemblPlants" id="LPERR03G00410.1"/>
    </source>
</evidence>
<evidence type="ECO:0000313" key="2">
    <source>
        <dbReference type="Proteomes" id="UP000032180"/>
    </source>
</evidence>
<reference evidence="1 2" key="1">
    <citation type="submission" date="2012-08" db="EMBL/GenBank/DDBJ databases">
        <title>Oryza genome evolution.</title>
        <authorList>
            <person name="Wing R.A."/>
        </authorList>
    </citation>
    <scope>NUCLEOTIDE SEQUENCE</scope>
</reference>